<keyword evidence="3" id="KW-1015">Disulfide bond</keyword>
<dbReference type="PANTHER" id="PTHR13887">
    <property type="entry name" value="GLUTATHIONE S-TRANSFERASE KAPPA"/>
    <property type="match status" value="1"/>
</dbReference>
<dbReference type="Pfam" id="PF01323">
    <property type="entry name" value="DSBA"/>
    <property type="match status" value="1"/>
</dbReference>
<keyword evidence="6" id="KW-0413">Isomerase</keyword>
<dbReference type="EMBL" id="FNJW01000008">
    <property type="protein sequence ID" value="SDQ43977.1"/>
    <property type="molecule type" value="Genomic_DNA"/>
</dbReference>
<dbReference type="SUPFAM" id="SSF52833">
    <property type="entry name" value="Thioredoxin-like"/>
    <property type="match status" value="1"/>
</dbReference>
<gene>
    <name evidence="6" type="ORF">SAMN04487752_2286</name>
</gene>
<evidence type="ECO:0000256" key="4">
    <source>
        <dbReference type="ARBA" id="ARBA00023284"/>
    </source>
</evidence>
<dbReference type="GO" id="GO:0016491">
    <property type="term" value="F:oxidoreductase activity"/>
    <property type="evidence" value="ECO:0007669"/>
    <property type="project" value="UniProtKB-KW"/>
</dbReference>
<dbReference type="InterPro" id="IPR001853">
    <property type="entry name" value="DSBA-like_thioredoxin_dom"/>
</dbReference>
<dbReference type="PANTHER" id="PTHR13887:SF14">
    <property type="entry name" value="DISULFIDE BOND FORMATION PROTEIN D"/>
    <property type="match status" value="1"/>
</dbReference>
<evidence type="ECO:0000256" key="2">
    <source>
        <dbReference type="ARBA" id="ARBA00023002"/>
    </source>
</evidence>
<keyword evidence="2" id="KW-0560">Oxidoreductase</keyword>
<dbReference type="AlphaFoldDB" id="A0A1H1AWB4"/>
<evidence type="ECO:0000313" key="7">
    <source>
        <dbReference type="Proteomes" id="UP000199481"/>
    </source>
</evidence>
<organism evidence="6 7">
    <name type="scientific">Carnobacterium viridans</name>
    <dbReference type="NCBI Taxonomy" id="174587"/>
    <lineage>
        <taxon>Bacteria</taxon>
        <taxon>Bacillati</taxon>
        <taxon>Bacillota</taxon>
        <taxon>Bacilli</taxon>
        <taxon>Lactobacillales</taxon>
        <taxon>Carnobacteriaceae</taxon>
        <taxon>Carnobacterium</taxon>
    </lineage>
</organism>
<keyword evidence="4" id="KW-0676">Redox-active center</keyword>
<evidence type="ECO:0000313" key="6">
    <source>
        <dbReference type="EMBL" id="SDQ43977.1"/>
    </source>
</evidence>
<dbReference type="GO" id="GO:0016853">
    <property type="term" value="F:isomerase activity"/>
    <property type="evidence" value="ECO:0007669"/>
    <property type="project" value="UniProtKB-KW"/>
</dbReference>
<keyword evidence="1" id="KW-0732">Signal</keyword>
<sequence>MQVEFFHDVICSFCFPMSYRMRKVAKKYPKLEIIHRSFALGWEKEQFIQQFGSHEAVKPEVIHHWEQANQNDDEHRFNIEGMKEKDFLFPTSKNGLKAAKAAGMIADQEAYWAVFDGLQQALFVENRDISDMKIIDSVVKQTSIDFDAWKTQFENPETEQAVMEDLQRVQDYGIQGAPAIVVNQKYLISGAQPQEVIEQTIEQIAKEEGFQLKGLTLMGSDAAACNMIDGKWVCD</sequence>
<keyword evidence="7" id="KW-1185">Reference proteome</keyword>
<dbReference type="OrthoDB" id="9799122at2"/>
<evidence type="ECO:0000256" key="3">
    <source>
        <dbReference type="ARBA" id="ARBA00023157"/>
    </source>
</evidence>
<feature type="domain" description="DSBA-like thioredoxin" evidence="5">
    <location>
        <begin position="2"/>
        <end position="201"/>
    </location>
</feature>
<dbReference type="Gene3D" id="3.40.30.10">
    <property type="entry name" value="Glutaredoxin"/>
    <property type="match status" value="1"/>
</dbReference>
<accession>A0A1H1AWB4</accession>
<protein>
    <submittedName>
        <fullName evidence="6">Predicted dithiol-disulfide isomerase, DsbA family</fullName>
    </submittedName>
</protein>
<evidence type="ECO:0000256" key="1">
    <source>
        <dbReference type="ARBA" id="ARBA00022729"/>
    </source>
</evidence>
<dbReference type="Proteomes" id="UP000199481">
    <property type="component" value="Unassembled WGS sequence"/>
</dbReference>
<name>A0A1H1AWB4_9LACT</name>
<evidence type="ECO:0000259" key="5">
    <source>
        <dbReference type="Pfam" id="PF01323"/>
    </source>
</evidence>
<dbReference type="InterPro" id="IPR036249">
    <property type="entry name" value="Thioredoxin-like_sf"/>
</dbReference>
<dbReference type="RefSeq" id="WP_089978006.1">
    <property type="nucleotide sequence ID" value="NZ_CP084916.1"/>
</dbReference>
<proteinExistence type="predicted"/>
<reference evidence="7" key="1">
    <citation type="submission" date="2016-10" db="EMBL/GenBank/DDBJ databases">
        <authorList>
            <person name="Varghese N."/>
            <person name="Submissions S."/>
        </authorList>
    </citation>
    <scope>NUCLEOTIDE SEQUENCE [LARGE SCALE GENOMIC DNA]</scope>
    <source>
        <strain evidence="7">MPL-11</strain>
    </source>
</reference>